<dbReference type="AlphaFoldDB" id="A0A8J6KFF2"/>
<accession>A0A8J6KFF2</accession>
<sequence>MTYRLEVTADVRQGLVCNCYLWSLRQRNSYLRCIVIYCKQWNSEKFCMPYSITLRGVFGVCNCTHYLELPVHSMSVLKHPFKT</sequence>
<evidence type="ECO:0000313" key="2">
    <source>
        <dbReference type="Proteomes" id="UP000770717"/>
    </source>
</evidence>
<gene>
    <name evidence="1" type="ORF">GDO78_000433</name>
</gene>
<comment type="caution">
    <text evidence="1">The sequence shown here is derived from an EMBL/GenBank/DDBJ whole genome shotgun (WGS) entry which is preliminary data.</text>
</comment>
<reference evidence="1" key="1">
    <citation type="thesis" date="2020" institute="ProQuest LLC" country="789 East Eisenhower Parkway, Ann Arbor, MI, USA">
        <title>Comparative Genomics and Chromosome Evolution.</title>
        <authorList>
            <person name="Mudd A.B."/>
        </authorList>
    </citation>
    <scope>NUCLEOTIDE SEQUENCE</scope>
    <source>
        <strain evidence="1">HN-11 Male</strain>
        <tissue evidence="1">Kidney and liver</tissue>
    </source>
</reference>
<evidence type="ECO:0000313" key="1">
    <source>
        <dbReference type="EMBL" id="KAG9491928.1"/>
    </source>
</evidence>
<keyword evidence="2" id="KW-1185">Reference proteome</keyword>
<proteinExistence type="predicted"/>
<protein>
    <submittedName>
        <fullName evidence="1">Uncharacterized protein</fullName>
    </submittedName>
</protein>
<dbReference type="Proteomes" id="UP000770717">
    <property type="component" value="Unassembled WGS sequence"/>
</dbReference>
<name>A0A8J6KFF2_ELECQ</name>
<organism evidence="1 2">
    <name type="scientific">Eleutherodactylus coqui</name>
    <name type="common">Puerto Rican coqui</name>
    <dbReference type="NCBI Taxonomy" id="57060"/>
    <lineage>
        <taxon>Eukaryota</taxon>
        <taxon>Metazoa</taxon>
        <taxon>Chordata</taxon>
        <taxon>Craniata</taxon>
        <taxon>Vertebrata</taxon>
        <taxon>Euteleostomi</taxon>
        <taxon>Amphibia</taxon>
        <taxon>Batrachia</taxon>
        <taxon>Anura</taxon>
        <taxon>Neobatrachia</taxon>
        <taxon>Hyloidea</taxon>
        <taxon>Eleutherodactylidae</taxon>
        <taxon>Eleutherodactylinae</taxon>
        <taxon>Eleutherodactylus</taxon>
        <taxon>Eleutherodactylus</taxon>
    </lineage>
</organism>
<dbReference type="EMBL" id="WNTK01000001">
    <property type="protein sequence ID" value="KAG9491928.1"/>
    <property type="molecule type" value="Genomic_DNA"/>
</dbReference>